<comment type="caution">
    <text evidence="2">The sequence shown here is derived from an EMBL/GenBank/DDBJ whole genome shotgun (WGS) entry which is preliminary data.</text>
</comment>
<evidence type="ECO:0000313" key="2">
    <source>
        <dbReference type="EMBL" id="GJT24514.1"/>
    </source>
</evidence>
<sequence length="400" mass="45533">MHQSHDVFLTAVVTSRYTTTNNPALGTLFKPLGKQATINDGKVLQSSNGKWSEQNVYMMIELLSIFRERCHMEASSSSDVIPTIVHTAAPNSEHVTKWTKDHPLDNIIGELERPVSTRLQLHEQALFCYYDAFLSSVEPKTYKDALTQACWIEAMQEELNEFERLEVWELVPRPDKVMVITLKWIYKVKLDELGGILKNKARLVARGYRQEEGIDFEESFAPVARLDAIRIFLAFAAHMNMIVYQMDVKTAFCAKKFMSANQTGLQISQSPRGIFINQSKYALESLRKYGMESSDPVDTPMVEKSKLDEDTQGKAVDPTHYCGMIGTLMYLIASRPDLTFAVCLCARYQAKLTKKQLHAVKRIFKYLRGTVNRGLWYPKDSSIALTVYADADHTGFQDTR</sequence>
<dbReference type="Pfam" id="PF07727">
    <property type="entry name" value="RVT_2"/>
    <property type="match status" value="1"/>
</dbReference>
<evidence type="ECO:0000259" key="1">
    <source>
        <dbReference type="Pfam" id="PF07727"/>
    </source>
</evidence>
<protein>
    <submittedName>
        <fullName evidence="2">Integrase, catalytic region, zinc finger, CCHC-type containing protein</fullName>
    </submittedName>
</protein>
<reference evidence="2" key="2">
    <citation type="submission" date="2022-01" db="EMBL/GenBank/DDBJ databases">
        <authorList>
            <person name="Yamashiro T."/>
            <person name="Shiraishi A."/>
            <person name="Satake H."/>
            <person name="Nakayama K."/>
        </authorList>
    </citation>
    <scope>NUCLEOTIDE SEQUENCE</scope>
</reference>
<gene>
    <name evidence="2" type="ORF">Tco_0894451</name>
</gene>
<proteinExistence type="predicted"/>
<dbReference type="InterPro" id="IPR013103">
    <property type="entry name" value="RVT_2"/>
</dbReference>
<keyword evidence="3" id="KW-1185">Reference proteome</keyword>
<reference evidence="2" key="1">
    <citation type="journal article" date="2022" name="Int. J. Mol. Sci.">
        <title>Draft Genome of Tanacetum Coccineum: Genomic Comparison of Closely Related Tanacetum-Family Plants.</title>
        <authorList>
            <person name="Yamashiro T."/>
            <person name="Shiraishi A."/>
            <person name="Nakayama K."/>
            <person name="Satake H."/>
        </authorList>
    </citation>
    <scope>NUCLEOTIDE SEQUENCE</scope>
</reference>
<dbReference type="PANTHER" id="PTHR11439:SF509">
    <property type="entry name" value="RNA-DIRECTED DNA POLYMERASE"/>
    <property type="match status" value="1"/>
</dbReference>
<name>A0ABQ5CD33_9ASTR</name>
<evidence type="ECO:0000313" key="3">
    <source>
        <dbReference type="Proteomes" id="UP001151760"/>
    </source>
</evidence>
<dbReference type="EMBL" id="BQNB010014142">
    <property type="protein sequence ID" value="GJT24514.1"/>
    <property type="molecule type" value="Genomic_DNA"/>
</dbReference>
<dbReference type="Proteomes" id="UP001151760">
    <property type="component" value="Unassembled WGS sequence"/>
</dbReference>
<accession>A0ABQ5CD33</accession>
<dbReference type="PANTHER" id="PTHR11439">
    <property type="entry name" value="GAG-POL-RELATED RETROTRANSPOSON"/>
    <property type="match status" value="1"/>
</dbReference>
<organism evidence="2 3">
    <name type="scientific">Tanacetum coccineum</name>
    <dbReference type="NCBI Taxonomy" id="301880"/>
    <lineage>
        <taxon>Eukaryota</taxon>
        <taxon>Viridiplantae</taxon>
        <taxon>Streptophyta</taxon>
        <taxon>Embryophyta</taxon>
        <taxon>Tracheophyta</taxon>
        <taxon>Spermatophyta</taxon>
        <taxon>Magnoliopsida</taxon>
        <taxon>eudicotyledons</taxon>
        <taxon>Gunneridae</taxon>
        <taxon>Pentapetalae</taxon>
        <taxon>asterids</taxon>
        <taxon>campanulids</taxon>
        <taxon>Asterales</taxon>
        <taxon>Asteraceae</taxon>
        <taxon>Asteroideae</taxon>
        <taxon>Anthemideae</taxon>
        <taxon>Anthemidinae</taxon>
        <taxon>Tanacetum</taxon>
    </lineage>
</organism>
<feature type="domain" description="Reverse transcriptase Ty1/copia-type" evidence="1">
    <location>
        <begin position="166"/>
        <end position="254"/>
    </location>
</feature>